<evidence type="ECO:0000313" key="2">
    <source>
        <dbReference type="EMBL" id="VCW70517.1"/>
    </source>
</evidence>
<feature type="compositionally biased region" description="Basic and acidic residues" evidence="1">
    <location>
        <begin position="1"/>
        <end position="15"/>
    </location>
</feature>
<name>A0A9X9LKE3_GULGU</name>
<dbReference type="EMBL" id="CYRY02005990">
    <property type="protein sequence ID" value="VCW70517.1"/>
    <property type="molecule type" value="Genomic_DNA"/>
</dbReference>
<keyword evidence="3" id="KW-1185">Reference proteome</keyword>
<accession>A0A9X9LKE3</accession>
<evidence type="ECO:0000313" key="3">
    <source>
        <dbReference type="Proteomes" id="UP000269945"/>
    </source>
</evidence>
<reference evidence="2 3" key="1">
    <citation type="submission" date="2018-10" db="EMBL/GenBank/DDBJ databases">
        <authorList>
            <person name="Ekblom R."/>
            <person name="Jareborg N."/>
        </authorList>
    </citation>
    <scope>NUCLEOTIDE SEQUENCE [LARGE SCALE GENOMIC DNA]</scope>
    <source>
        <tissue evidence="2">Muscle</tissue>
    </source>
</reference>
<sequence>MGARCEGEPGRETASKDNTSVGLSYKKQRVKCQLFFFFFLARAMYWKLFARDEEGGKSRPKDPDGSPE</sequence>
<protein>
    <submittedName>
        <fullName evidence="2">Uncharacterized protein</fullName>
    </submittedName>
</protein>
<dbReference type="Proteomes" id="UP000269945">
    <property type="component" value="Unassembled WGS sequence"/>
</dbReference>
<organism evidence="2 3">
    <name type="scientific">Gulo gulo</name>
    <name type="common">Wolverine</name>
    <name type="synonym">Gluton</name>
    <dbReference type="NCBI Taxonomy" id="48420"/>
    <lineage>
        <taxon>Eukaryota</taxon>
        <taxon>Metazoa</taxon>
        <taxon>Chordata</taxon>
        <taxon>Craniata</taxon>
        <taxon>Vertebrata</taxon>
        <taxon>Euteleostomi</taxon>
        <taxon>Mammalia</taxon>
        <taxon>Eutheria</taxon>
        <taxon>Laurasiatheria</taxon>
        <taxon>Carnivora</taxon>
        <taxon>Caniformia</taxon>
        <taxon>Musteloidea</taxon>
        <taxon>Mustelidae</taxon>
        <taxon>Guloninae</taxon>
        <taxon>Gulo</taxon>
    </lineage>
</organism>
<evidence type="ECO:0000256" key="1">
    <source>
        <dbReference type="SAM" id="MobiDB-lite"/>
    </source>
</evidence>
<proteinExistence type="predicted"/>
<gene>
    <name evidence="2" type="ORF">BN2614_LOCUS8</name>
</gene>
<feature type="non-terminal residue" evidence="2">
    <location>
        <position position="68"/>
    </location>
</feature>
<dbReference type="AlphaFoldDB" id="A0A9X9LKE3"/>
<comment type="caution">
    <text evidence="2">The sequence shown here is derived from an EMBL/GenBank/DDBJ whole genome shotgun (WGS) entry which is preliminary data.</text>
</comment>
<feature type="region of interest" description="Disordered" evidence="1">
    <location>
        <begin position="1"/>
        <end position="21"/>
    </location>
</feature>